<evidence type="ECO:0000313" key="2">
    <source>
        <dbReference type="Proteomes" id="UP001207468"/>
    </source>
</evidence>
<dbReference type="EMBL" id="JAGFNK010000004">
    <property type="protein sequence ID" value="KAI9512975.1"/>
    <property type="molecule type" value="Genomic_DNA"/>
</dbReference>
<sequence>MFPTSPLKNPALRKDKSKFTPQDEFMDLNHPITYRHILSPPLGARDPLRVIALCDSDAFYAACEQVRLGIDPSRPLVVRQWDALIAVNYPARAFGITRMSNWRDALKKCPELTVVHVATYKEGDPAPGYWDNPDTATHKVSLDYYRRESAKIIAIFKECLPDGEIEKASIDEAFIDFTRPARAELLARYPYLAEVPADAPEGLDTVLPPPPPISWESSRGILIPIDPDPPVAEQAGLTPGTGSHTEAVGGDDVDALWTWHDVALSIAAELMDKIRTEVRTQLGYTTSAGVARNKFLAKLTASYKKRDSQSVLRNAAIPNYLIPMPFQKIRFLGGKLGQALADKFEASTVGDLLSICLDEFQQNFGEESIWVYEILRGIDRTEVKEKPTLTKSMMASKNLPRPITKVSEGPHWLRVLAAELALRLNELRATDLSVWPKTIVLHARHRYDKSRSKQTAFPFARNVTVDMIVGLADRLWKDLVGGGSKPDGSLPYPVTTIALGFSGVEPGEAGQRSIEGFIRSGTSSKPPSSPGRHNDGDLLGRSHHVKRQREAEDGEGSPLDTLAVDRGSTVSFVCPRCHKCIEVELGDDVGREHEPELEDRRANALARLRQEHDDFHIAEDLSKFPDGGNVGGTGGLRAADRERKRRKERIKDRDRERRTGSAAGTREGIAKFFVERPS</sequence>
<dbReference type="Proteomes" id="UP001207468">
    <property type="component" value="Unassembled WGS sequence"/>
</dbReference>
<proteinExistence type="predicted"/>
<gene>
    <name evidence="1" type="ORF">F5148DRAFT_1372765</name>
</gene>
<reference evidence="1" key="1">
    <citation type="submission" date="2021-03" db="EMBL/GenBank/DDBJ databases">
        <title>Evolutionary priming and transition to the ectomycorrhizal habit in an iconic lineage of mushroom-forming fungi: is preadaptation a requirement?</title>
        <authorList>
            <consortium name="DOE Joint Genome Institute"/>
            <person name="Looney B.P."/>
            <person name="Miyauchi S."/>
            <person name="Morin E."/>
            <person name="Drula E."/>
            <person name="Courty P.E."/>
            <person name="Chicoki N."/>
            <person name="Fauchery L."/>
            <person name="Kohler A."/>
            <person name="Kuo A."/>
            <person name="LaButti K."/>
            <person name="Pangilinan J."/>
            <person name="Lipzen A."/>
            <person name="Riley R."/>
            <person name="Andreopoulos W."/>
            <person name="He G."/>
            <person name="Johnson J."/>
            <person name="Barry K.W."/>
            <person name="Grigoriev I.V."/>
            <person name="Nagy L."/>
            <person name="Hibbett D."/>
            <person name="Henrissat B."/>
            <person name="Matheny P.B."/>
            <person name="Labbe J."/>
            <person name="Martin A.F."/>
        </authorList>
    </citation>
    <scope>NUCLEOTIDE SEQUENCE</scope>
    <source>
        <strain evidence="1">BPL698</strain>
    </source>
</reference>
<evidence type="ECO:0000313" key="1">
    <source>
        <dbReference type="EMBL" id="KAI9512975.1"/>
    </source>
</evidence>
<accession>A0ACC0UMN9</accession>
<protein>
    <submittedName>
        <fullName evidence="1">DNA/RNA polymerase</fullName>
    </submittedName>
</protein>
<organism evidence="1 2">
    <name type="scientific">Russula earlei</name>
    <dbReference type="NCBI Taxonomy" id="71964"/>
    <lineage>
        <taxon>Eukaryota</taxon>
        <taxon>Fungi</taxon>
        <taxon>Dikarya</taxon>
        <taxon>Basidiomycota</taxon>
        <taxon>Agaricomycotina</taxon>
        <taxon>Agaricomycetes</taxon>
        <taxon>Russulales</taxon>
        <taxon>Russulaceae</taxon>
        <taxon>Russula</taxon>
    </lineage>
</organism>
<comment type="caution">
    <text evidence="1">The sequence shown here is derived from an EMBL/GenBank/DDBJ whole genome shotgun (WGS) entry which is preliminary data.</text>
</comment>
<keyword evidence="2" id="KW-1185">Reference proteome</keyword>
<name>A0ACC0UMN9_9AGAM</name>